<comment type="caution">
    <text evidence="6">The sequence shown here is derived from an EMBL/GenBank/DDBJ whole genome shotgun (WGS) entry which is preliminary data.</text>
</comment>
<evidence type="ECO:0000256" key="1">
    <source>
        <dbReference type="ARBA" id="ARBA00012210"/>
    </source>
</evidence>
<dbReference type="Gene3D" id="1.25.40.20">
    <property type="entry name" value="Ankyrin repeat-containing domain"/>
    <property type="match status" value="4"/>
</dbReference>
<dbReference type="PROSITE" id="PS50088">
    <property type="entry name" value="ANK_REPEAT"/>
    <property type="match status" value="17"/>
</dbReference>
<feature type="repeat" description="ANK" evidence="4">
    <location>
        <begin position="1004"/>
        <end position="1036"/>
    </location>
</feature>
<feature type="repeat" description="ANK" evidence="4">
    <location>
        <begin position="1189"/>
        <end position="1221"/>
    </location>
</feature>
<feature type="transmembrane region" description="Helical" evidence="5">
    <location>
        <begin position="14"/>
        <end position="40"/>
    </location>
</feature>
<feature type="repeat" description="ANK" evidence="4">
    <location>
        <begin position="1041"/>
        <end position="1069"/>
    </location>
</feature>
<keyword evidence="3 4" id="KW-0040">ANK repeat</keyword>
<dbReference type="InterPro" id="IPR036770">
    <property type="entry name" value="Ankyrin_rpt-contain_sf"/>
</dbReference>
<evidence type="ECO:0000256" key="4">
    <source>
        <dbReference type="PROSITE-ProRule" id="PRU00023"/>
    </source>
</evidence>
<feature type="repeat" description="ANK" evidence="4">
    <location>
        <begin position="1123"/>
        <end position="1155"/>
    </location>
</feature>
<feature type="repeat" description="ANK" evidence="4">
    <location>
        <begin position="1288"/>
        <end position="1320"/>
    </location>
</feature>
<dbReference type="Pfam" id="PF00023">
    <property type="entry name" value="Ank"/>
    <property type="match status" value="2"/>
</dbReference>
<keyword evidence="5" id="KW-0472">Membrane</keyword>
<feature type="repeat" description="ANK" evidence="4">
    <location>
        <begin position="745"/>
        <end position="772"/>
    </location>
</feature>
<feature type="repeat" description="ANK" evidence="4">
    <location>
        <begin position="806"/>
        <end position="838"/>
    </location>
</feature>
<feature type="repeat" description="ANK" evidence="4">
    <location>
        <begin position="839"/>
        <end position="871"/>
    </location>
</feature>
<accession>A0A8H6Y3S6</accession>
<dbReference type="SMART" id="SM00248">
    <property type="entry name" value="ANK"/>
    <property type="match status" value="20"/>
</dbReference>
<keyword evidence="7" id="KW-1185">Reference proteome</keyword>
<dbReference type="Pfam" id="PF13637">
    <property type="entry name" value="Ank_4"/>
    <property type="match status" value="1"/>
</dbReference>
<feature type="repeat" description="ANK" evidence="4">
    <location>
        <begin position="1222"/>
        <end position="1254"/>
    </location>
</feature>
<dbReference type="EMBL" id="JACAZI010000009">
    <property type="protein sequence ID" value="KAF7351899.1"/>
    <property type="molecule type" value="Genomic_DNA"/>
</dbReference>
<organism evidence="6 7">
    <name type="scientific">Mycena venus</name>
    <dbReference type="NCBI Taxonomy" id="2733690"/>
    <lineage>
        <taxon>Eukaryota</taxon>
        <taxon>Fungi</taxon>
        <taxon>Dikarya</taxon>
        <taxon>Basidiomycota</taxon>
        <taxon>Agaricomycotina</taxon>
        <taxon>Agaricomycetes</taxon>
        <taxon>Agaricomycetidae</taxon>
        <taxon>Agaricales</taxon>
        <taxon>Marasmiineae</taxon>
        <taxon>Mycenaceae</taxon>
        <taxon>Mycena</taxon>
    </lineage>
</organism>
<evidence type="ECO:0000256" key="3">
    <source>
        <dbReference type="ARBA" id="ARBA00023043"/>
    </source>
</evidence>
<evidence type="ECO:0000256" key="5">
    <source>
        <dbReference type="SAM" id="Phobius"/>
    </source>
</evidence>
<feature type="repeat" description="ANK" evidence="4">
    <location>
        <begin position="710"/>
        <end position="742"/>
    </location>
</feature>
<keyword evidence="5" id="KW-1133">Transmembrane helix</keyword>
<feature type="transmembrane region" description="Helical" evidence="5">
    <location>
        <begin position="143"/>
        <end position="167"/>
    </location>
</feature>
<dbReference type="PANTHER" id="PTHR24161">
    <property type="entry name" value="ANK_REP_REGION DOMAIN-CONTAINING PROTEIN-RELATED"/>
    <property type="match status" value="1"/>
</dbReference>
<evidence type="ECO:0000313" key="6">
    <source>
        <dbReference type="EMBL" id="KAF7351899.1"/>
    </source>
</evidence>
<evidence type="ECO:0000256" key="2">
    <source>
        <dbReference type="ARBA" id="ARBA00022737"/>
    </source>
</evidence>
<dbReference type="Pfam" id="PF12796">
    <property type="entry name" value="Ank_2"/>
    <property type="match status" value="6"/>
</dbReference>
<feature type="transmembrane region" description="Helical" evidence="5">
    <location>
        <begin position="258"/>
        <end position="283"/>
    </location>
</feature>
<dbReference type="GO" id="GO:0019706">
    <property type="term" value="F:protein-cysteine S-palmitoyltransferase activity"/>
    <property type="evidence" value="ECO:0007669"/>
    <property type="project" value="UniProtKB-EC"/>
</dbReference>
<evidence type="ECO:0000313" key="7">
    <source>
        <dbReference type="Proteomes" id="UP000620124"/>
    </source>
</evidence>
<keyword evidence="5" id="KW-0812">Transmembrane</keyword>
<feature type="repeat" description="ANK" evidence="4">
    <location>
        <begin position="1255"/>
        <end position="1287"/>
    </location>
</feature>
<proteinExistence type="predicted"/>
<reference evidence="6" key="1">
    <citation type="submission" date="2020-05" db="EMBL/GenBank/DDBJ databases">
        <title>Mycena genomes resolve the evolution of fungal bioluminescence.</title>
        <authorList>
            <person name="Tsai I.J."/>
        </authorList>
    </citation>
    <scope>NUCLEOTIDE SEQUENCE</scope>
    <source>
        <strain evidence="6">CCC161011</strain>
    </source>
</reference>
<feature type="repeat" description="ANK" evidence="4">
    <location>
        <begin position="938"/>
        <end position="970"/>
    </location>
</feature>
<sequence length="1381" mass="150064">MPDQLFVGEAAGGYLYAAVTPVSIFGSLGAAKAAFTIVFISLPFGSRILKYVGFEPKGDVVASAMLDTDSDRYLAETRVLQLLDKYYIRTAQRVSVERPAVTPQLIPLRPWDLSLLVASLFVACLGVLPYVHFSVLHHSPFPALAIFFPFCRVIGGLLCVFPGQLLLQYRIQKIIKQRLLFKGINDILNEHNTKIPIHHLLWDESHSSEACLSSLVDFLSRSKTTRFVKHVALLFGPESGSKDVANGIKAYLANTWQWLALICALLLGFVMTIVGYIGCFTIVQSSSVPSDTYIWLGTEAALAFLRLLIWGLNPSWDDSDGICLAPTGGIAPLPAVTPTWVVTDNKRWTMYKIISETEFWQALTAYSGPIDIDRGRFRGSERWYSWIETEKAGLQLVCVIAEGQDTVLCWLDDKQEMKFYHADINFNPGHVVRKEELKKDHELLKVETNFKLDILRHFHFVISTKDRVRGTVGPIKASWPLSDSWVTSVVVDDSVSQPRDVVHGGQTGKLPEMEWGQLVENLDKILTGMELGYKEIATTSGILSHTASSRDLHERLSDHLFSHTEKICTRAPYADDQLKNYYNENWEMYSEGILYLDRVIDSPTTNRAKGERQKKPLDIDTVANVAMKHWKSHVLQKLQPRLRWLTTGLDTEVHRVLGLFTSEDWTRADFWNMKIKSRQDPTALESASADGRTEIVRQLLEGKSLKRVQQYSKALQAASSSGHIAVVRLLREKGADINAVDVPVLQTASSSSQIDVVRVLLESGADVNGLGGKYGSALQAASYSGHIEIARFLLVNGADVNAFSGKYSTALQVASERGNLTIVEFLLENLAEVNAFSGKYGNALQAASCEGHQEIARLLLEKDADVNAIGGKYGTALHAASERGNLAMARLLLEKGADVNAFVKEYGTALGVASERGNLTIVQLLLENCAKVNTSGGKYGNALQAASCEDHQEIARLLLEKGADVNAFGGKYGTALHAASERGNLATVRLLLEKGADVNSFVEEYGTALGVASERGNLTIVQLLLENRAEVNTSGGKCGGALQAASYEDHQEIVCLLLEKGADVNALGGKYGTALQVASERGNLAILAENMALPCTLHRRGGNLAMARLLLENGANVNTFVEEYGTALGVASERGNLTIVQLLLENCAKVNISGGKYGGALQAASYEDHQEIVCLLLEKGANVNACGRKYGTALQFASERGNLAMARLLIQEGADVNAFGGNYGTALQLASERDDLAMVRLLIQEGADVNAFGGNYGTALQLASERGNLVMARLFLQKGAHVNAFGGKYGTALQAASYEGHQGIALLLLNKGAEVNISGGKYGSALHAASSRGGDDIGMVWLLVESGANVNIPGPNGSALDAAYRHHNPYIADFLRGKGAC</sequence>
<feature type="repeat" description="ANK" evidence="4">
    <location>
        <begin position="1160"/>
        <end position="1188"/>
    </location>
</feature>
<name>A0A8H6Y3S6_9AGAR</name>
<dbReference type="PROSITE" id="PS50297">
    <property type="entry name" value="ANK_REP_REGION"/>
    <property type="match status" value="11"/>
</dbReference>
<dbReference type="OrthoDB" id="3032844at2759"/>
<dbReference type="SUPFAM" id="SSF48403">
    <property type="entry name" value="Ankyrin repeat"/>
    <property type="match status" value="2"/>
</dbReference>
<dbReference type="Proteomes" id="UP000620124">
    <property type="component" value="Unassembled WGS sequence"/>
</dbReference>
<feature type="transmembrane region" description="Helical" evidence="5">
    <location>
        <begin position="113"/>
        <end position="131"/>
    </location>
</feature>
<keyword evidence="2" id="KW-0677">Repeat</keyword>
<dbReference type="InterPro" id="IPR002110">
    <property type="entry name" value="Ankyrin_rpt"/>
</dbReference>
<dbReference type="PANTHER" id="PTHR24161:SF85">
    <property type="entry name" value="PALMITOYLTRANSFERASE HIP14"/>
    <property type="match status" value="1"/>
</dbReference>
<feature type="repeat" description="ANK" evidence="4">
    <location>
        <begin position="1321"/>
        <end position="1355"/>
    </location>
</feature>
<gene>
    <name evidence="6" type="ORF">MVEN_01151600</name>
</gene>
<feature type="repeat" description="ANK" evidence="4">
    <location>
        <begin position="872"/>
        <end position="904"/>
    </location>
</feature>
<protein>
    <recommendedName>
        <fullName evidence="1">protein S-acyltransferase</fullName>
        <ecNumber evidence="1">2.3.1.225</ecNumber>
    </recommendedName>
</protein>
<feature type="repeat" description="ANK" evidence="4">
    <location>
        <begin position="773"/>
        <end position="805"/>
    </location>
</feature>
<dbReference type="Gene3D" id="1.20.1310.10">
    <property type="entry name" value="Cullin Repeats"/>
    <property type="match status" value="1"/>
</dbReference>
<feature type="repeat" description="ANK" evidence="4">
    <location>
        <begin position="971"/>
        <end position="1003"/>
    </location>
</feature>
<dbReference type="EC" id="2.3.1.225" evidence="1"/>